<reference evidence="3 4" key="1">
    <citation type="submission" date="2019-05" db="EMBL/GenBank/DDBJ databases">
        <title>Verrucobacter flavum gen. nov., sp. nov. a new member of the family Verrucomicrobiaceae.</title>
        <authorList>
            <person name="Szuroczki S."/>
            <person name="Abbaszade G."/>
            <person name="Szabo A."/>
            <person name="Felfoldi T."/>
            <person name="Schumann P."/>
            <person name="Boka K."/>
            <person name="Keki Z."/>
            <person name="Toumi M."/>
            <person name="Toth E."/>
        </authorList>
    </citation>
    <scope>NUCLEOTIDE SEQUENCE [LARGE SCALE GENOMIC DNA]</scope>
    <source>
        <strain evidence="3 4">MG-N-17</strain>
    </source>
</reference>
<protein>
    <recommendedName>
        <fullName evidence="5">SAM-dependent methyltransferase</fullName>
    </recommendedName>
</protein>
<organism evidence="3 4">
    <name type="scientific">Phragmitibacter flavus</name>
    <dbReference type="NCBI Taxonomy" id="2576071"/>
    <lineage>
        <taxon>Bacteria</taxon>
        <taxon>Pseudomonadati</taxon>
        <taxon>Verrucomicrobiota</taxon>
        <taxon>Verrucomicrobiia</taxon>
        <taxon>Verrucomicrobiales</taxon>
        <taxon>Verrucomicrobiaceae</taxon>
        <taxon>Phragmitibacter</taxon>
    </lineage>
</organism>
<evidence type="ECO:0000256" key="1">
    <source>
        <dbReference type="ARBA" id="ARBA00022603"/>
    </source>
</evidence>
<dbReference type="PANTHER" id="PTHR12049">
    <property type="entry name" value="PROTEIN ARGININE METHYLTRANSFERASE NDUFAF7, MITOCHONDRIAL"/>
    <property type="match status" value="1"/>
</dbReference>
<dbReference type="Gene3D" id="3.40.50.12710">
    <property type="match status" value="1"/>
</dbReference>
<dbReference type="InterPro" id="IPR038375">
    <property type="entry name" value="NDUFAF7_sf"/>
</dbReference>
<dbReference type="AlphaFoldDB" id="A0A5R8K842"/>
<dbReference type="GO" id="GO:0032259">
    <property type="term" value="P:methylation"/>
    <property type="evidence" value="ECO:0007669"/>
    <property type="project" value="UniProtKB-KW"/>
</dbReference>
<gene>
    <name evidence="3" type="ORF">FEM03_22135</name>
</gene>
<dbReference type="InterPro" id="IPR029063">
    <property type="entry name" value="SAM-dependent_MTases_sf"/>
</dbReference>
<dbReference type="Pfam" id="PF02636">
    <property type="entry name" value="Methyltransf_28"/>
    <property type="match status" value="1"/>
</dbReference>
<evidence type="ECO:0000256" key="2">
    <source>
        <dbReference type="ARBA" id="ARBA00022679"/>
    </source>
</evidence>
<evidence type="ECO:0000313" key="3">
    <source>
        <dbReference type="EMBL" id="TLD68508.1"/>
    </source>
</evidence>
<dbReference type="GO" id="GO:0035243">
    <property type="term" value="F:protein-arginine omega-N symmetric methyltransferase activity"/>
    <property type="evidence" value="ECO:0007669"/>
    <property type="project" value="TreeGrafter"/>
</dbReference>
<keyword evidence="1" id="KW-0489">Methyltransferase</keyword>
<evidence type="ECO:0000313" key="4">
    <source>
        <dbReference type="Proteomes" id="UP000306196"/>
    </source>
</evidence>
<dbReference type="EMBL" id="VAUV01000023">
    <property type="protein sequence ID" value="TLD68508.1"/>
    <property type="molecule type" value="Genomic_DNA"/>
</dbReference>
<name>A0A5R8K842_9BACT</name>
<dbReference type="InterPro" id="IPR003788">
    <property type="entry name" value="NDUFAF7"/>
</dbReference>
<dbReference type="OrthoDB" id="9794208at2"/>
<sequence length="326" mass="36973">MTFESWMARALFDPSKGYYTANVGTVGRRGHFSTSATASTLLAQGIARWIKSQIQKPAPAIIEVGGGDGSLMHDLRRTLGWWQSRRYQWHMVEVSPVLQLKQREKLGTSVTWHQQLHSALDECNGNALIYHNELVDAFPVRLLQWSAVDSQWQEIHLQQEQPTWKETLLPFPPSDIPFTPLSVTPPAQPRQRIELHESYHQWLHSWAPHWKNGAMLTIDYGDLFPAIYHRRPTGTLRAYLHHQTLTGPELYLNMGRQDITSDVNFSDLIAWGNSLGWQAEPLLTQREFLLPVASKKPSAADAFLLEEFGAGTAFKVLVQKAGPSSF</sequence>
<comment type="caution">
    <text evidence="3">The sequence shown here is derived from an EMBL/GenBank/DDBJ whole genome shotgun (WGS) entry which is preliminary data.</text>
</comment>
<keyword evidence="4" id="KW-1185">Reference proteome</keyword>
<keyword evidence="2" id="KW-0808">Transferase</keyword>
<evidence type="ECO:0008006" key="5">
    <source>
        <dbReference type="Google" id="ProtNLM"/>
    </source>
</evidence>
<dbReference type="SUPFAM" id="SSF53335">
    <property type="entry name" value="S-adenosyl-L-methionine-dependent methyltransferases"/>
    <property type="match status" value="1"/>
</dbReference>
<accession>A0A5R8K842</accession>
<dbReference type="Proteomes" id="UP000306196">
    <property type="component" value="Unassembled WGS sequence"/>
</dbReference>
<dbReference type="PANTHER" id="PTHR12049:SF7">
    <property type="entry name" value="PROTEIN ARGININE METHYLTRANSFERASE NDUFAF7, MITOCHONDRIAL"/>
    <property type="match status" value="1"/>
</dbReference>
<proteinExistence type="predicted"/>